<comment type="caution">
    <text evidence="1">The sequence shown here is derived from an EMBL/GenBank/DDBJ whole genome shotgun (WGS) entry which is preliminary data.</text>
</comment>
<gene>
    <name evidence="1" type="ORF">Ahy_B08g093468</name>
</gene>
<dbReference type="Proteomes" id="UP000289738">
    <property type="component" value="Chromosome B08"/>
</dbReference>
<organism evidence="1 2">
    <name type="scientific">Arachis hypogaea</name>
    <name type="common">Peanut</name>
    <dbReference type="NCBI Taxonomy" id="3818"/>
    <lineage>
        <taxon>Eukaryota</taxon>
        <taxon>Viridiplantae</taxon>
        <taxon>Streptophyta</taxon>
        <taxon>Embryophyta</taxon>
        <taxon>Tracheophyta</taxon>
        <taxon>Spermatophyta</taxon>
        <taxon>Magnoliopsida</taxon>
        <taxon>eudicotyledons</taxon>
        <taxon>Gunneridae</taxon>
        <taxon>Pentapetalae</taxon>
        <taxon>rosids</taxon>
        <taxon>fabids</taxon>
        <taxon>Fabales</taxon>
        <taxon>Fabaceae</taxon>
        <taxon>Papilionoideae</taxon>
        <taxon>50 kb inversion clade</taxon>
        <taxon>dalbergioids sensu lato</taxon>
        <taxon>Dalbergieae</taxon>
        <taxon>Pterocarpus clade</taxon>
        <taxon>Arachis</taxon>
    </lineage>
</organism>
<proteinExistence type="predicted"/>
<dbReference type="AlphaFoldDB" id="A0A444Y6A2"/>
<name>A0A444Y6A2_ARAHY</name>
<sequence length="60" mass="7003">MLTPYPAHNEFRYSSTNLNALMRHGSMSLAEEKQILRNIDTHQRDADKFQSLEVLRNTVI</sequence>
<reference evidence="1 2" key="1">
    <citation type="submission" date="2019-01" db="EMBL/GenBank/DDBJ databases">
        <title>Sequencing of cultivated peanut Arachis hypogaea provides insights into genome evolution and oil improvement.</title>
        <authorList>
            <person name="Chen X."/>
        </authorList>
    </citation>
    <scope>NUCLEOTIDE SEQUENCE [LARGE SCALE GENOMIC DNA]</scope>
    <source>
        <strain evidence="2">cv. Fuhuasheng</strain>
        <tissue evidence="1">Leaves</tissue>
    </source>
</reference>
<accession>A0A444Y6A2</accession>
<evidence type="ECO:0000313" key="1">
    <source>
        <dbReference type="EMBL" id="RYQ97425.1"/>
    </source>
</evidence>
<protein>
    <submittedName>
        <fullName evidence="1">Uncharacterized protein</fullName>
    </submittedName>
</protein>
<evidence type="ECO:0000313" key="2">
    <source>
        <dbReference type="Proteomes" id="UP000289738"/>
    </source>
</evidence>
<dbReference type="EMBL" id="SDMP01000018">
    <property type="protein sequence ID" value="RYQ97425.1"/>
    <property type="molecule type" value="Genomic_DNA"/>
</dbReference>
<keyword evidence="2" id="KW-1185">Reference proteome</keyword>